<gene>
    <name evidence="9" type="ORF">J437_LFUL017443</name>
</gene>
<evidence type="ECO:0000256" key="2">
    <source>
        <dbReference type="ARBA" id="ARBA00004245"/>
    </source>
</evidence>
<accession>A0A8K0P699</accession>
<keyword evidence="3" id="KW-0963">Cytoplasm</keyword>
<keyword evidence="5" id="KW-0677">Repeat</keyword>
<evidence type="ECO:0000256" key="8">
    <source>
        <dbReference type="ARBA" id="ARBA00023273"/>
    </source>
</evidence>
<keyword evidence="7" id="KW-0206">Cytoskeleton</keyword>
<evidence type="ECO:0000313" key="9">
    <source>
        <dbReference type="EMBL" id="KAG8237545.1"/>
    </source>
</evidence>
<evidence type="ECO:0000256" key="5">
    <source>
        <dbReference type="ARBA" id="ARBA00022737"/>
    </source>
</evidence>
<sequence>MMHRNGMMEIDRDLSMNDFSDAILIHQLQIDNINEAIKDKGKIKLRLMQDYADFRRTALLCEWEHKKMKMEMKDLDHQIKTLKFTKVTKGMLAFLCSPQSEDQEKLEKEMNNMKEIFGKKKKDFLRRTDDLDQKISSIGKENKKLDNAIQILSTNINEKLLKCDPKIEEKATAASNARMAAIVRRSHLVTGIQKKYNEILVLQTELEILRLKTFPTFRYTCIP</sequence>
<comment type="caution">
    <text evidence="9">The sequence shown here is derived from an EMBL/GenBank/DDBJ whole genome shotgun (WGS) entry which is preliminary data.</text>
</comment>
<keyword evidence="8" id="KW-0966">Cell projection</keyword>
<evidence type="ECO:0000256" key="6">
    <source>
        <dbReference type="ARBA" id="ARBA00023054"/>
    </source>
</evidence>
<keyword evidence="10" id="KW-1185">Reference proteome</keyword>
<reference evidence="9" key="1">
    <citation type="submission" date="2013-04" db="EMBL/GenBank/DDBJ databases">
        <authorList>
            <person name="Qu J."/>
            <person name="Murali S.C."/>
            <person name="Bandaranaike D."/>
            <person name="Bellair M."/>
            <person name="Blankenburg K."/>
            <person name="Chao H."/>
            <person name="Dinh H."/>
            <person name="Doddapaneni H."/>
            <person name="Downs B."/>
            <person name="Dugan-Rocha S."/>
            <person name="Elkadiri S."/>
            <person name="Gnanaolivu R.D."/>
            <person name="Hernandez B."/>
            <person name="Javaid M."/>
            <person name="Jayaseelan J.C."/>
            <person name="Lee S."/>
            <person name="Li M."/>
            <person name="Ming W."/>
            <person name="Munidasa M."/>
            <person name="Muniz J."/>
            <person name="Nguyen L."/>
            <person name="Ongeri F."/>
            <person name="Osuji N."/>
            <person name="Pu L.-L."/>
            <person name="Puazo M."/>
            <person name="Qu C."/>
            <person name="Quiroz J."/>
            <person name="Raj R."/>
            <person name="Weissenberger G."/>
            <person name="Xin Y."/>
            <person name="Zou X."/>
            <person name="Han Y."/>
            <person name="Richards S."/>
            <person name="Worley K."/>
            <person name="Muzny D."/>
            <person name="Gibbs R."/>
        </authorList>
    </citation>
    <scope>NUCLEOTIDE SEQUENCE</scope>
    <source>
        <strain evidence="9">Sampled in the wild</strain>
    </source>
</reference>
<evidence type="ECO:0000313" key="10">
    <source>
        <dbReference type="Proteomes" id="UP000792457"/>
    </source>
</evidence>
<keyword evidence="6" id="KW-0175">Coiled coil</keyword>
<evidence type="ECO:0000256" key="7">
    <source>
        <dbReference type="ARBA" id="ARBA00023212"/>
    </source>
</evidence>
<evidence type="ECO:0000256" key="3">
    <source>
        <dbReference type="ARBA" id="ARBA00022490"/>
    </source>
</evidence>
<name>A0A8K0P699_LADFU</name>
<comment type="subcellular location">
    <subcellularLocation>
        <location evidence="1">Cell projection</location>
        <location evidence="1">Cilium</location>
    </subcellularLocation>
    <subcellularLocation>
        <location evidence="2">Cytoplasm</location>
        <location evidence="2">Cytoskeleton</location>
    </subcellularLocation>
</comment>
<proteinExistence type="predicted"/>
<evidence type="ECO:0000256" key="4">
    <source>
        <dbReference type="ARBA" id="ARBA00022574"/>
    </source>
</evidence>
<reference evidence="9" key="2">
    <citation type="submission" date="2017-10" db="EMBL/GenBank/DDBJ databases">
        <title>Ladona fulva Genome sequencing and assembly.</title>
        <authorList>
            <person name="Murali S."/>
            <person name="Richards S."/>
            <person name="Bandaranaike D."/>
            <person name="Bellair M."/>
            <person name="Blankenburg K."/>
            <person name="Chao H."/>
            <person name="Dinh H."/>
            <person name="Doddapaneni H."/>
            <person name="Dugan-Rocha S."/>
            <person name="Elkadiri S."/>
            <person name="Gnanaolivu R."/>
            <person name="Hernandez B."/>
            <person name="Skinner E."/>
            <person name="Javaid M."/>
            <person name="Lee S."/>
            <person name="Li M."/>
            <person name="Ming W."/>
            <person name="Munidasa M."/>
            <person name="Muniz J."/>
            <person name="Nguyen L."/>
            <person name="Hughes D."/>
            <person name="Osuji N."/>
            <person name="Pu L.-L."/>
            <person name="Puazo M."/>
            <person name="Qu C."/>
            <person name="Quiroz J."/>
            <person name="Raj R."/>
            <person name="Weissenberger G."/>
            <person name="Xin Y."/>
            <person name="Zou X."/>
            <person name="Han Y."/>
            <person name="Worley K."/>
            <person name="Muzny D."/>
            <person name="Gibbs R."/>
        </authorList>
    </citation>
    <scope>NUCLEOTIDE SEQUENCE</scope>
    <source>
        <strain evidence="9">Sampled in the wild</strain>
    </source>
</reference>
<dbReference type="PANTHER" id="PTHR14885">
    <property type="entry name" value="CILIA- AND FLAGELLA-ASSOCIATED PROTEIN 43-RELATED"/>
    <property type="match status" value="1"/>
</dbReference>
<dbReference type="PANTHER" id="PTHR14885:SF1">
    <property type="entry name" value="CILIA- AND FLAGELLA-ASSOCIATED PROTEIN 43"/>
    <property type="match status" value="1"/>
</dbReference>
<dbReference type="GO" id="GO:0005930">
    <property type="term" value="C:axoneme"/>
    <property type="evidence" value="ECO:0007669"/>
    <property type="project" value="TreeGrafter"/>
</dbReference>
<dbReference type="OrthoDB" id="535167at2759"/>
<protein>
    <submittedName>
        <fullName evidence="9">Uncharacterized protein</fullName>
    </submittedName>
</protein>
<keyword evidence="4" id="KW-0853">WD repeat</keyword>
<evidence type="ECO:0000256" key="1">
    <source>
        <dbReference type="ARBA" id="ARBA00004138"/>
    </source>
</evidence>
<organism evidence="9 10">
    <name type="scientific">Ladona fulva</name>
    <name type="common">Scarce chaser dragonfly</name>
    <name type="synonym">Libellula fulva</name>
    <dbReference type="NCBI Taxonomy" id="123851"/>
    <lineage>
        <taxon>Eukaryota</taxon>
        <taxon>Metazoa</taxon>
        <taxon>Ecdysozoa</taxon>
        <taxon>Arthropoda</taxon>
        <taxon>Hexapoda</taxon>
        <taxon>Insecta</taxon>
        <taxon>Pterygota</taxon>
        <taxon>Palaeoptera</taxon>
        <taxon>Odonata</taxon>
        <taxon>Epiprocta</taxon>
        <taxon>Anisoptera</taxon>
        <taxon>Libelluloidea</taxon>
        <taxon>Libellulidae</taxon>
        <taxon>Ladona</taxon>
    </lineage>
</organism>
<dbReference type="AlphaFoldDB" id="A0A8K0P699"/>
<dbReference type="GO" id="GO:0060271">
    <property type="term" value="P:cilium assembly"/>
    <property type="evidence" value="ECO:0007669"/>
    <property type="project" value="TreeGrafter"/>
</dbReference>
<dbReference type="Pfam" id="PF25828">
    <property type="entry name" value="CC_Cfap43"/>
    <property type="match status" value="1"/>
</dbReference>
<dbReference type="EMBL" id="KZ309185">
    <property type="protein sequence ID" value="KAG8237545.1"/>
    <property type="molecule type" value="Genomic_DNA"/>
</dbReference>
<dbReference type="Proteomes" id="UP000792457">
    <property type="component" value="Unassembled WGS sequence"/>
</dbReference>